<comment type="catalytic activity">
    <reaction evidence="1">
        <text>an N-(ADP-alpha-D-ribosyl)-thymidine in DNA + H2O = a thymidine in DNA + ADP-D-ribose</text>
        <dbReference type="Rhea" id="RHEA:71655"/>
        <dbReference type="Rhea" id="RHEA-COMP:13556"/>
        <dbReference type="Rhea" id="RHEA-COMP:18051"/>
        <dbReference type="ChEBI" id="CHEBI:15377"/>
        <dbReference type="ChEBI" id="CHEBI:57967"/>
        <dbReference type="ChEBI" id="CHEBI:137386"/>
        <dbReference type="ChEBI" id="CHEBI:191199"/>
    </reaction>
    <physiologicalReaction direction="left-to-right" evidence="1">
        <dbReference type="Rhea" id="RHEA:71656"/>
    </physiologicalReaction>
</comment>
<dbReference type="Proteomes" id="UP000831684">
    <property type="component" value="Chromosome"/>
</dbReference>
<protein>
    <submittedName>
        <fullName evidence="3">Macro domain-containing protein</fullName>
    </submittedName>
</protein>
<dbReference type="GO" id="GO:0140291">
    <property type="term" value="P:peptidyl-glutamate ADP-deribosylation"/>
    <property type="evidence" value="ECO:0007669"/>
    <property type="project" value="TreeGrafter"/>
</dbReference>
<evidence type="ECO:0000313" key="4">
    <source>
        <dbReference type="Proteomes" id="UP000831684"/>
    </source>
</evidence>
<dbReference type="SUPFAM" id="SSF52949">
    <property type="entry name" value="Macro domain-like"/>
    <property type="match status" value="1"/>
</dbReference>
<accession>A0A9E7A842</accession>
<dbReference type="InterPro" id="IPR043472">
    <property type="entry name" value="Macro_dom-like"/>
</dbReference>
<dbReference type="InterPro" id="IPR050892">
    <property type="entry name" value="ADP-ribose_metab_enzymes"/>
</dbReference>
<dbReference type="InterPro" id="IPR002589">
    <property type="entry name" value="Macro_dom"/>
</dbReference>
<reference evidence="3" key="1">
    <citation type="submission" date="2021-09" db="EMBL/GenBank/DDBJ databases">
        <title>Network and meta-omics reveal the key degrader and cooperation patterns in an efficient 1,4-dioxane-degrading microbial community.</title>
        <authorList>
            <person name="Dai C."/>
        </authorList>
    </citation>
    <scope>NUCLEOTIDE SEQUENCE</scope>
    <source>
        <strain evidence="3">ZM13</strain>
    </source>
</reference>
<dbReference type="Gene3D" id="3.40.220.10">
    <property type="entry name" value="Leucine Aminopeptidase, subunit E, domain 1"/>
    <property type="match status" value="1"/>
</dbReference>
<evidence type="ECO:0000259" key="2">
    <source>
        <dbReference type="PROSITE" id="PS51154"/>
    </source>
</evidence>
<feature type="domain" description="Macro" evidence="2">
    <location>
        <begin position="1"/>
        <end position="161"/>
    </location>
</feature>
<dbReference type="EMBL" id="CP083239">
    <property type="protein sequence ID" value="UOK71433.1"/>
    <property type="molecule type" value="Genomic_DNA"/>
</dbReference>
<name>A0A9E7A842_9HYPH</name>
<evidence type="ECO:0000313" key="3">
    <source>
        <dbReference type="EMBL" id="UOK71433.1"/>
    </source>
</evidence>
<evidence type="ECO:0000256" key="1">
    <source>
        <dbReference type="ARBA" id="ARBA00035885"/>
    </source>
</evidence>
<dbReference type="RefSeq" id="WP_244378578.1">
    <property type="nucleotide sequence ID" value="NZ_CP083239.1"/>
</dbReference>
<dbReference type="PANTHER" id="PTHR12521">
    <property type="entry name" value="PROTEIN C6ORF130"/>
    <property type="match status" value="1"/>
</dbReference>
<dbReference type="SMART" id="SM00506">
    <property type="entry name" value="A1pp"/>
    <property type="match status" value="1"/>
</dbReference>
<gene>
    <name evidence="3" type="ORF">K9D25_01485</name>
</gene>
<proteinExistence type="predicted"/>
<dbReference type="PROSITE" id="PS51154">
    <property type="entry name" value="MACRO"/>
    <property type="match status" value="1"/>
</dbReference>
<dbReference type="AlphaFoldDB" id="A0A9E7A842"/>
<dbReference type="PANTHER" id="PTHR12521:SF0">
    <property type="entry name" value="ADP-RIBOSE GLYCOHYDROLASE OARD1"/>
    <property type="match status" value="1"/>
</dbReference>
<dbReference type="Pfam" id="PF01661">
    <property type="entry name" value="Macro"/>
    <property type="match status" value="1"/>
</dbReference>
<dbReference type="KEGG" id="apol:K9D25_01485"/>
<organism evidence="3 4">
    <name type="scientific">Ancylobacter polymorphus</name>
    <dbReference type="NCBI Taxonomy" id="223390"/>
    <lineage>
        <taxon>Bacteria</taxon>
        <taxon>Pseudomonadati</taxon>
        <taxon>Pseudomonadota</taxon>
        <taxon>Alphaproteobacteria</taxon>
        <taxon>Hyphomicrobiales</taxon>
        <taxon>Xanthobacteraceae</taxon>
        <taxon>Ancylobacter</taxon>
    </lineage>
</organism>
<sequence length="173" mass="18301">MAKIYEVEGDILLSGAAAIAHGVAPNDHFDSGLALALRERFPSLAKDFRHYCRVDNPQAGGLWVWGGVAEDGAAVHIVNLLTQDAAENAIGRPGRASIENVGHALKALARLVTAEGIASLALPRLATGVGGLEWAQVKPLIERHLSEIDIPVYVYAVYHKGQKANEPGLKAAA</sequence>